<comment type="function">
    <text evidence="5">GTPase that associates with the 50S ribosomal subunit and may have a role during protein synthesis or ribosome biogenesis.</text>
</comment>
<feature type="binding site" evidence="7">
    <location>
        <position position="241"/>
    </location>
    <ligand>
        <name>Mg(2+)</name>
        <dbReference type="ChEBI" id="CHEBI:18420"/>
    </ligand>
</feature>
<evidence type="ECO:0000256" key="4">
    <source>
        <dbReference type="ARBA" id="ARBA00023134"/>
    </source>
</evidence>
<dbReference type="InterPro" id="IPR042108">
    <property type="entry name" value="GTPase_HflX_N_sf"/>
</dbReference>
<dbReference type="PRINTS" id="PR00326">
    <property type="entry name" value="GTP1OBG"/>
</dbReference>
<comment type="subcellular location">
    <subcellularLocation>
        <location evidence="5">Cytoplasm</location>
    </subcellularLocation>
    <text evidence="5">May associate with membranes.</text>
</comment>
<gene>
    <name evidence="5 10" type="primary">hflX</name>
    <name evidence="10" type="ORF">SPIROBIBN47_10054</name>
</gene>
<dbReference type="Pfam" id="PF13167">
    <property type="entry name" value="GTP-bdg_N"/>
    <property type="match status" value="1"/>
</dbReference>
<dbReference type="AlphaFoldDB" id="A0A3P3XFM8"/>
<dbReference type="Pfam" id="PF19275">
    <property type="entry name" value="HflX_C"/>
    <property type="match status" value="1"/>
</dbReference>
<dbReference type="GO" id="GO:0005737">
    <property type="term" value="C:cytoplasm"/>
    <property type="evidence" value="ECO:0007669"/>
    <property type="project" value="UniProtKB-SubCell"/>
</dbReference>
<dbReference type="Gene3D" id="3.40.50.300">
    <property type="entry name" value="P-loop containing nucleotide triphosphate hydrolases"/>
    <property type="match status" value="1"/>
</dbReference>
<evidence type="ECO:0000256" key="5">
    <source>
        <dbReference type="HAMAP-Rule" id="MF_00900"/>
    </source>
</evidence>
<dbReference type="PANTHER" id="PTHR10229:SF0">
    <property type="entry name" value="GTP-BINDING PROTEIN 6-RELATED"/>
    <property type="match status" value="1"/>
</dbReference>
<dbReference type="CDD" id="cd01878">
    <property type="entry name" value="HflX"/>
    <property type="match status" value="1"/>
</dbReference>
<accession>A0A3P3XFM8</accession>
<dbReference type="InterPro" id="IPR006073">
    <property type="entry name" value="GTP-bd"/>
</dbReference>
<protein>
    <recommendedName>
        <fullName evidence="5">GTPase HflX</fullName>
    </recommendedName>
    <alternativeName>
        <fullName evidence="5">GTP-binding protein HflX</fullName>
    </alternativeName>
</protein>
<keyword evidence="8" id="KW-0175">Coiled coil</keyword>
<dbReference type="InterPro" id="IPR025121">
    <property type="entry name" value="GTPase_HflX_N"/>
</dbReference>
<dbReference type="Gene3D" id="3.40.50.11060">
    <property type="entry name" value="GTPase HflX, N-terminal domain"/>
    <property type="match status" value="1"/>
</dbReference>
<keyword evidence="2 5" id="KW-0547">Nucleotide-binding</keyword>
<organism evidence="10">
    <name type="scientific">uncultured spirochete</name>
    <dbReference type="NCBI Taxonomy" id="156406"/>
    <lineage>
        <taxon>Bacteria</taxon>
        <taxon>Pseudomonadati</taxon>
        <taxon>Spirochaetota</taxon>
        <taxon>Spirochaetia</taxon>
        <taxon>Spirochaetales</taxon>
        <taxon>environmental samples</taxon>
    </lineage>
</organism>
<dbReference type="Pfam" id="PF16360">
    <property type="entry name" value="GTP-bdg_M"/>
    <property type="match status" value="1"/>
</dbReference>
<dbReference type="GO" id="GO:0043022">
    <property type="term" value="F:ribosome binding"/>
    <property type="evidence" value="ECO:0007669"/>
    <property type="project" value="TreeGrafter"/>
</dbReference>
<feature type="binding site" evidence="6">
    <location>
        <begin position="214"/>
        <end position="221"/>
    </location>
    <ligand>
        <name>GTP</name>
        <dbReference type="ChEBI" id="CHEBI:37565"/>
    </ligand>
</feature>
<comment type="subunit">
    <text evidence="5">Monomer. Associates with the 50S ribosomal subunit.</text>
</comment>
<feature type="coiled-coil region" evidence="8">
    <location>
        <begin position="167"/>
        <end position="201"/>
    </location>
</feature>
<name>A0A3P3XFM8_9SPIR</name>
<dbReference type="SUPFAM" id="SSF52540">
    <property type="entry name" value="P-loop containing nucleoside triphosphate hydrolases"/>
    <property type="match status" value="1"/>
</dbReference>
<evidence type="ECO:0000259" key="9">
    <source>
        <dbReference type="PROSITE" id="PS51705"/>
    </source>
</evidence>
<comment type="similarity">
    <text evidence="5">Belongs to the TRAFAC class OBG-HflX-like GTPase superfamily. HflX GTPase family.</text>
</comment>
<dbReference type="InterPro" id="IPR032305">
    <property type="entry name" value="GTP-bd_M"/>
</dbReference>
<feature type="binding site" evidence="6">
    <location>
        <begin position="261"/>
        <end position="264"/>
    </location>
    <ligand>
        <name>GTP</name>
        <dbReference type="ChEBI" id="CHEBI:37565"/>
    </ligand>
</feature>
<dbReference type="GO" id="GO:0005525">
    <property type="term" value="F:GTP binding"/>
    <property type="evidence" value="ECO:0007669"/>
    <property type="project" value="UniProtKB-UniRule"/>
</dbReference>
<keyword evidence="5" id="KW-0963">Cytoplasm</keyword>
<dbReference type="InterPro" id="IPR030394">
    <property type="entry name" value="G_HFLX_dom"/>
</dbReference>
<keyword evidence="4 5" id="KW-0342">GTP-binding</keyword>
<comment type="cofactor">
    <cofactor evidence="7">
        <name>Mg(2+)</name>
        <dbReference type="ChEBI" id="CHEBI:18420"/>
    </cofactor>
</comment>
<reference evidence="10" key="1">
    <citation type="submission" date="2017-02" db="EMBL/GenBank/DDBJ databases">
        <authorList>
            <person name="Regsiter A."/>
            <person name="William W."/>
        </authorList>
    </citation>
    <scope>NUCLEOTIDE SEQUENCE</scope>
    <source>
        <strain evidence="10">Bib</strain>
    </source>
</reference>
<dbReference type="InterPro" id="IPR016496">
    <property type="entry name" value="GTPase_HflX"/>
</dbReference>
<evidence type="ECO:0000256" key="2">
    <source>
        <dbReference type="ARBA" id="ARBA00022741"/>
    </source>
</evidence>
<dbReference type="GO" id="GO:0046872">
    <property type="term" value="F:metal ion binding"/>
    <property type="evidence" value="ECO:0007669"/>
    <property type="project" value="UniProtKB-KW"/>
</dbReference>
<proteinExistence type="inferred from homology"/>
<dbReference type="HAMAP" id="MF_00900">
    <property type="entry name" value="GTPase_HflX"/>
    <property type="match status" value="1"/>
</dbReference>
<feature type="binding site" evidence="6">
    <location>
        <begin position="351"/>
        <end position="353"/>
    </location>
    <ligand>
        <name>GTP</name>
        <dbReference type="ChEBI" id="CHEBI:37565"/>
    </ligand>
</feature>
<dbReference type="Gene3D" id="6.10.250.2860">
    <property type="match status" value="1"/>
</dbReference>
<feature type="domain" description="Hflx-type G" evidence="9">
    <location>
        <begin position="208"/>
        <end position="373"/>
    </location>
</feature>
<dbReference type="EMBL" id="FWDM01000001">
    <property type="protein sequence ID" value="SLM09759.1"/>
    <property type="molecule type" value="Genomic_DNA"/>
</dbReference>
<dbReference type="NCBIfam" id="TIGR03156">
    <property type="entry name" value="GTP_HflX"/>
    <property type="match status" value="1"/>
</dbReference>
<dbReference type="InterPro" id="IPR027417">
    <property type="entry name" value="P-loop_NTPase"/>
</dbReference>
<keyword evidence="1 7" id="KW-0479">Metal-binding</keyword>
<dbReference type="PANTHER" id="PTHR10229">
    <property type="entry name" value="GTP-BINDING PROTEIN HFLX"/>
    <property type="match status" value="1"/>
</dbReference>
<feature type="binding site" evidence="6">
    <location>
        <begin position="239"/>
        <end position="243"/>
    </location>
    <ligand>
        <name>GTP</name>
        <dbReference type="ChEBI" id="CHEBI:37565"/>
    </ligand>
</feature>
<evidence type="ECO:0000256" key="6">
    <source>
        <dbReference type="PIRSR" id="PIRSR006809-1"/>
    </source>
</evidence>
<evidence type="ECO:0000256" key="7">
    <source>
        <dbReference type="PIRSR" id="PIRSR006809-2"/>
    </source>
</evidence>
<sequence length="441" mass="49075">MTSNTAQKNQNESVERAFLVGMATDKIRKAEARELLDELHGLARTLGLDIAGEMLIQLRDPTPSLLVGSGKADEIAAAAEEAHADSIIFDHILSPVQQRNWEKLSSKKVYDRAELIIKIFASRALTKEASLQVELAQLQYALPRLAHSYDDLMRQRGGRYGTKGSGEQKIELDRREIERRIHEIQSELEAVRKERAVQRRRRERASVPRAAIVGYTNAGKSSLLNALTAASVRAEDKLFATLDPTTRRLMLTRGQTLLLTDTVGFIRNLPHGLVEAFHSTLEEASQADILIHVADASDSRVDAHIATTIQVLSEIGAQDVPRILVLNKIDLAEPDVVQSFLARYPGSLAVSAKTGEGLDALIEAIQESLTKDMKTCTLRIPHADYWIVSLVMREGTVLEERSDDAYTWLRCRVPQRMESKILQYIAAEDPEVGKARESEGE</sequence>
<dbReference type="PIRSF" id="PIRSF006809">
    <property type="entry name" value="GTP-binding_hflX_prd"/>
    <property type="match status" value="1"/>
</dbReference>
<evidence type="ECO:0000256" key="1">
    <source>
        <dbReference type="ARBA" id="ARBA00022723"/>
    </source>
</evidence>
<keyword evidence="3 7" id="KW-0460">Magnesium</keyword>
<dbReference type="InterPro" id="IPR045498">
    <property type="entry name" value="HflX_C"/>
</dbReference>
<dbReference type="Pfam" id="PF01926">
    <property type="entry name" value="MMR_HSR1"/>
    <property type="match status" value="1"/>
</dbReference>
<evidence type="ECO:0000313" key="10">
    <source>
        <dbReference type="EMBL" id="SLM09759.1"/>
    </source>
</evidence>
<feature type="binding site" evidence="7">
    <location>
        <position position="221"/>
    </location>
    <ligand>
        <name>Mg(2+)</name>
        <dbReference type="ChEBI" id="CHEBI:18420"/>
    </ligand>
</feature>
<feature type="binding site" evidence="6">
    <location>
        <begin position="327"/>
        <end position="330"/>
    </location>
    <ligand>
        <name>GTP</name>
        <dbReference type="ChEBI" id="CHEBI:37565"/>
    </ligand>
</feature>
<evidence type="ECO:0000256" key="3">
    <source>
        <dbReference type="ARBA" id="ARBA00022842"/>
    </source>
</evidence>
<dbReference type="GO" id="GO:0003924">
    <property type="term" value="F:GTPase activity"/>
    <property type="evidence" value="ECO:0007669"/>
    <property type="project" value="UniProtKB-UniRule"/>
</dbReference>
<evidence type="ECO:0000256" key="8">
    <source>
        <dbReference type="SAM" id="Coils"/>
    </source>
</evidence>
<dbReference type="PROSITE" id="PS51705">
    <property type="entry name" value="G_HFLX"/>
    <property type="match status" value="1"/>
</dbReference>